<dbReference type="SUPFAM" id="SSF81665">
    <property type="entry name" value="Calcium ATPase, transmembrane domain M"/>
    <property type="match status" value="1"/>
</dbReference>
<keyword evidence="7" id="KW-0067">ATP-binding</keyword>
<evidence type="ECO:0000256" key="9">
    <source>
        <dbReference type="ARBA" id="ARBA00022989"/>
    </source>
</evidence>
<dbReference type="PRINTS" id="PR00120">
    <property type="entry name" value="HATPASE"/>
</dbReference>
<dbReference type="Gene3D" id="3.40.50.1000">
    <property type="entry name" value="HAD superfamily/HAD-like"/>
    <property type="match status" value="1"/>
</dbReference>
<evidence type="ECO:0000256" key="7">
    <source>
        <dbReference type="ARBA" id="ARBA00022840"/>
    </source>
</evidence>
<proteinExistence type="inferred from homology"/>
<feature type="transmembrane region" description="Helical" evidence="11">
    <location>
        <begin position="443"/>
        <end position="464"/>
    </location>
</feature>
<dbReference type="InterPro" id="IPR023299">
    <property type="entry name" value="ATPase_P-typ_cyto_dom_N"/>
</dbReference>
<feature type="domain" description="Cation-transporting P-type ATPase C-terminal" evidence="12">
    <location>
        <begin position="339"/>
        <end position="497"/>
    </location>
</feature>
<evidence type="ECO:0000256" key="5">
    <source>
        <dbReference type="ARBA" id="ARBA00022723"/>
    </source>
</evidence>
<protein>
    <recommendedName>
        <fullName evidence="12">Cation-transporting P-type ATPase C-terminal domain-containing protein</fullName>
    </recommendedName>
</protein>
<feature type="transmembrane region" description="Helical" evidence="11">
    <location>
        <begin position="414"/>
        <end position="431"/>
    </location>
</feature>
<dbReference type="GO" id="GO:0005524">
    <property type="term" value="F:ATP binding"/>
    <property type="evidence" value="ECO:0007669"/>
    <property type="project" value="UniProtKB-KW"/>
</dbReference>
<keyword evidence="14" id="KW-1185">Reference proteome</keyword>
<accession>A0AAD5UI13</accession>
<feature type="non-terminal residue" evidence="13">
    <location>
        <position position="1"/>
    </location>
</feature>
<evidence type="ECO:0000313" key="13">
    <source>
        <dbReference type="EMBL" id="KAJ3258680.1"/>
    </source>
</evidence>
<keyword evidence="6" id="KW-0547">Nucleotide-binding</keyword>
<keyword evidence="8" id="KW-0460">Magnesium</keyword>
<dbReference type="InterPro" id="IPR023214">
    <property type="entry name" value="HAD_sf"/>
</dbReference>
<dbReference type="Gene3D" id="1.20.1110.10">
    <property type="entry name" value="Calcium-transporting ATPase, transmembrane domain"/>
    <property type="match status" value="1"/>
</dbReference>
<feature type="transmembrane region" description="Helical" evidence="11">
    <location>
        <begin position="373"/>
        <end position="394"/>
    </location>
</feature>
<evidence type="ECO:0000256" key="1">
    <source>
        <dbReference type="ARBA" id="ARBA00004141"/>
    </source>
</evidence>
<dbReference type="NCBIfam" id="TIGR01494">
    <property type="entry name" value="ATPase_P-type"/>
    <property type="match status" value="1"/>
</dbReference>
<dbReference type="Pfam" id="PF00702">
    <property type="entry name" value="Hydrolase"/>
    <property type="match status" value="1"/>
</dbReference>
<keyword evidence="10 11" id="KW-0472">Membrane</keyword>
<dbReference type="SUPFAM" id="SSF56784">
    <property type="entry name" value="HAD-like"/>
    <property type="match status" value="1"/>
</dbReference>
<dbReference type="InterPro" id="IPR001757">
    <property type="entry name" value="P_typ_ATPase"/>
</dbReference>
<feature type="transmembrane region" description="Helical" evidence="11">
    <location>
        <begin position="476"/>
        <end position="495"/>
    </location>
</feature>
<dbReference type="GO" id="GO:0030001">
    <property type="term" value="P:metal ion transport"/>
    <property type="evidence" value="ECO:0007669"/>
    <property type="project" value="UniProtKB-ARBA"/>
</dbReference>
<keyword evidence="9 11" id="KW-1133">Transmembrane helix</keyword>
<dbReference type="EMBL" id="JADGKB010000025">
    <property type="protein sequence ID" value="KAJ3258680.1"/>
    <property type="molecule type" value="Genomic_DNA"/>
</dbReference>
<name>A0AAD5UI13_9FUNG</name>
<keyword evidence="3" id="KW-0597">Phosphoprotein</keyword>
<keyword evidence="5" id="KW-0479">Metal-binding</keyword>
<evidence type="ECO:0000256" key="10">
    <source>
        <dbReference type="ARBA" id="ARBA00023136"/>
    </source>
</evidence>
<evidence type="ECO:0000256" key="11">
    <source>
        <dbReference type="SAM" id="Phobius"/>
    </source>
</evidence>
<reference evidence="13" key="1">
    <citation type="submission" date="2020-05" db="EMBL/GenBank/DDBJ databases">
        <title>Phylogenomic resolution of chytrid fungi.</title>
        <authorList>
            <person name="Stajich J.E."/>
            <person name="Amses K."/>
            <person name="Simmons R."/>
            <person name="Seto K."/>
            <person name="Myers J."/>
            <person name="Bonds A."/>
            <person name="Quandt C.A."/>
            <person name="Barry K."/>
            <person name="Liu P."/>
            <person name="Grigoriev I."/>
            <person name="Longcore J.E."/>
            <person name="James T.Y."/>
        </authorList>
    </citation>
    <scope>NUCLEOTIDE SEQUENCE</scope>
    <source>
        <strain evidence="13">PLAUS21</strain>
    </source>
</reference>
<organism evidence="13 14">
    <name type="scientific">Boothiomyces macroporosus</name>
    <dbReference type="NCBI Taxonomy" id="261099"/>
    <lineage>
        <taxon>Eukaryota</taxon>
        <taxon>Fungi</taxon>
        <taxon>Fungi incertae sedis</taxon>
        <taxon>Chytridiomycota</taxon>
        <taxon>Chytridiomycota incertae sedis</taxon>
        <taxon>Chytridiomycetes</taxon>
        <taxon>Rhizophydiales</taxon>
        <taxon>Terramycetaceae</taxon>
        <taxon>Boothiomyces</taxon>
    </lineage>
</organism>
<evidence type="ECO:0000256" key="3">
    <source>
        <dbReference type="ARBA" id="ARBA00022553"/>
    </source>
</evidence>
<gene>
    <name evidence="13" type="ORF">HK103_003469</name>
</gene>
<dbReference type="AlphaFoldDB" id="A0AAD5UI13"/>
<dbReference type="InterPro" id="IPR036412">
    <property type="entry name" value="HAD-like_sf"/>
</dbReference>
<dbReference type="GO" id="GO:0016020">
    <property type="term" value="C:membrane"/>
    <property type="evidence" value="ECO:0007669"/>
    <property type="project" value="UniProtKB-SubCell"/>
</dbReference>
<dbReference type="InterPro" id="IPR023298">
    <property type="entry name" value="ATPase_P-typ_TM_dom_sf"/>
</dbReference>
<comment type="subcellular location">
    <subcellularLocation>
        <location evidence="1">Membrane</location>
        <topology evidence="1">Multi-pass membrane protein</topology>
    </subcellularLocation>
</comment>
<dbReference type="GO" id="GO:0046872">
    <property type="term" value="F:metal ion binding"/>
    <property type="evidence" value="ECO:0007669"/>
    <property type="project" value="UniProtKB-KW"/>
</dbReference>
<evidence type="ECO:0000256" key="6">
    <source>
        <dbReference type="ARBA" id="ARBA00022741"/>
    </source>
</evidence>
<comment type="similarity">
    <text evidence="2">Belongs to the cation transport ATPase (P-type) (TC 3.A.3) family. Type IIIA subfamily.</text>
</comment>
<comment type="caution">
    <text evidence="13">The sequence shown here is derived from an EMBL/GenBank/DDBJ whole genome shotgun (WGS) entry which is preliminary data.</text>
</comment>
<keyword evidence="4 11" id="KW-0812">Transmembrane</keyword>
<sequence>PFLANKGNTSTDFVGTGVQYTDEDLLLNSFFASEPGAQDPIETAVRKAAESTVTVLRERAEQNHHVPGYKVNSFIPFNSTSKYTEGKVTNLETKEQFRVVKGAPQVIIKLCGGHEQATEAVIDLAGRGLRALGVARTIDPEMTKFELIGLISLLDPPREDSGATIKECEAMGVNVKMITGDQLIIAKEVAHRLGMQRTILDAHKLVDDSIDEEALIDRCEKADGFAHVIPEHKYRVVELLQKRNYLVGMTGDGVNDAPALKKANVGIAVEGCTEAARSAADIVLLAEGLSTIVDGIKTSRAIFQRMRSYALYRIASTIHFLLFFFISILVFNFALPDRLILLIAVLNDAATLVIAVDNARISKRPDKWRLGQLLTLSFILGTLLMGISFAHFFFAKSFYPFSSTTEYNYKYVQTIMYLQISSCPHFVIFSTRLGSWWWKSMPSWTFLTAIIGTQIVAGIITLIGPDVFEATPIGPAWTFGVLGVSLLMFMLLDIVKVYTFKVWSFELVATLWPTPAHKAKLAKQQARRERLERIKVTLKKIKKIKALINAANAFSKGLKSK</sequence>
<dbReference type="PANTHER" id="PTHR42861">
    <property type="entry name" value="CALCIUM-TRANSPORTING ATPASE"/>
    <property type="match status" value="1"/>
</dbReference>
<dbReference type="SUPFAM" id="SSF81660">
    <property type="entry name" value="Metal cation-transporting ATPase, ATP-binding domain N"/>
    <property type="match status" value="1"/>
</dbReference>
<evidence type="ECO:0000256" key="2">
    <source>
        <dbReference type="ARBA" id="ARBA00008804"/>
    </source>
</evidence>
<dbReference type="Proteomes" id="UP001210925">
    <property type="component" value="Unassembled WGS sequence"/>
</dbReference>
<dbReference type="Gene3D" id="3.40.1110.10">
    <property type="entry name" value="Calcium-transporting ATPase, cytoplasmic domain N"/>
    <property type="match status" value="1"/>
</dbReference>
<dbReference type="InterPro" id="IPR006068">
    <property type="entry name" value="ATPase_P-typ_cation-transptr_C"/>
</dbReference>
<evidence type="ECO:0000313" key="14">
    <source>
        <dbReference type="Proteomes" id="UP001210925"/>
    </source>
</evidence>
<dbReference type="Pfam" id="PF00689">
    <property type="entry name" value="Cation_ATPase_C"/>
    <property type="match status" value="1"/>
</dbReference>
<dbReference type="FunFam" id="3.40.50.1000:FF:000211">
    <property type="entry name" value="Plasma membrane ATPase"/>
    <property type="match status" value="1"/>
</dbReference>
<evidence type="ECO:0000256" key="8">
    <source>
        <dbReference type="ARBA" id="ARBA00022842"/>
    </source>
</evidence>
<evidence type="ECO:0000256" key="4">
    <source>
        <dbReference type="ARBA" id="ARBA00022692"/>
    </source>
</evidence>
<feature type="transmembrane region" description="Helical" evidence="11">
    <location>
        <begin position="310"/>
        <end position="333"/>
    </location>
</feature>
<evidence type="ECO:0000259" key="12">
    <source>
        <dbReference type="Pfam" id="PF00689"/>
    </source>
</evidence>
<dbReference type="GO" id="GO:0016887">
    <property type="term" value="F:ATP hydrolysis activity"/>
    <property type="evidence" value="ECO:0007669"/>
    <property type="project" value="InterPro"/>
</dbReference>
<dbReference type="PRINTS" id="PR00119">
    <property type="entry name" value="CATATPASE"/>
</dbReference>